<proteinExistence type="predicted"/>
<evidence type="ECO:0000256" key="4">
    <source>
        <dbReference type="ARBA" id="ARBA00030169"/>
    </source>
</evidence>
<keyword evidence="5" id="KW-0479">Metal-binding</keyword>
<evidence type="ECO:0000256" key="2">
    <source>
        <dbReference type="ARBA" id="ARBA00016549"/>
    </source>
</evidence>
<keyword evidence="7" id="KW-1185">Reference proteome</keyword>
<dbReference type="Proteomes" id="UP000054703">
    <property type="component" value="Unassembled WGS sequence"/>
</dbReference>
<dbReference type="RefSeq" id="WP_058514874.1">
    <property type="nucleotide sequence ID" value="NZ_CAAAIH010000044.1"/>
</dbReference>
<sequence>MKQKIESYKEICQRLSHLTTSSICDALPTVRLMDPDITSYSKEEYPQCIGRAYPINSAQDSLSTMQALDDLSGFLTYLDCSDDIVPIVLMIASYNTNFALAGGMCTEVAKIKGFGGIITDGACRDLKEIRESNLPFFAKGKCAKSGTKDKIGTIRVTTECGGVSVHPGDIVFADIDGVVVMSKEEAVMAIEKGEEIQRDEALAIQRIKEGARFNEICNLEEHMKNIEAGTPSKLHFTL</sequence>
<keyword evidence="5" id="KW-0460">Magnesium</keyword>
<dbReference type="GO" id="GO:0046872">
    <property type="term" value="F:metal ion binding"/>
    <property type="evidence" value="ECO:0007669"/>
    <property type="project" value="UniProtKB-KW"/>
</dbReference>
<dbReference type="Pfam" id="PF03737">
    <property type="entry name" value="RraA-like"/>
    <property type="match status" value="1"/>
</dbReference>
<evidence type="ECO:0000256" key="5">
    <source>
        <dbReference type="PIRSR" id="PIRSR605493-1"/>
    </source>
</evidence>
<dbReference type="EMBL" id="LNYU01000081">
    <property type="protein sequence ID" value="KTD56751.1"/>
    <property type="molecule type" value="Genomic_DNA"/>
</dbReference>
<dbReference type="InterPro" id="IPR036704">
    <property type="entry name" value="RraA/RraA-like_sf"/>
</dbReference>
<evidence type="ECO:0000313" key="6">
    <source>
        <dbReference type="EMBL" id="KTD56751.1"/>
    </source>
</evidence>
<dbReference type="PANTHER" id="PTHR33254">
    <property type="entry name" value="4-HYDROXY-4-METHYL-2-OXOGLUTARATE ALDOLASE 3-RELATED"/>
    <property type="match status" value="1"/>
</dbReference>
<accession>A0A0W0YJB6</accession>
<comment type="caution">
    <text evidence="6">The sequence shown here is derived from an EMBL/GenBank/DDBJ whole genome shotgun (WGS) entry which is preliminary data.</text>
</comment>
<name>A0A0W0YJB6_9GAMM</name>
<feature type="binding site" evidence="5">
    <location>
        <position position="125"/>
    </location>
    <ligand>
        <name>Mg(2+)</name>
        <dbReference type="ChEBI" id="CHEBI:18420"/>
    </ligand>
</feature>
<evidence type="ECO:0000313" key="7">
    <source>
        <dbReference type="Proteomes" id="UP000054703"/>
    </source>
</evidence>
<dbReference type="OrthoDB" id="9812532at2"/>
<dbReference type="InterPro" id="IPR005493">
    <property type="entry name" value="RraA/RraA-like"/>
</dbReference>
<comment type="cofactor">
    <cofactor evidence="1">
        <name>a divalent metal cation</name>
        <dbReference type="ChEBI" id="CHEBI:60240"/>
    </cofactor>
</comment>
<dbReference type="PATRIC" id="fig|45074.5.peg.3127"/>
<dbReference type="STRING" id="45074.Lsan_2911"/>
<dbReference type="CDD" id="cd16841">
    <property type="entry name" value="RraA_family"/>
    <property type="match status" value="1"/>
</dbReference>
<evidence type="ECO:0000256" key="3">
    <source>
        <dbReference type="ARBA" id="ARBA00029596"/>
    </source>
</evidence>
<dbReference type="PANTHER" id="PTHR33254:SF4">
    <property type="entry name" value="4-HYDROXY-4-METHYL-2-OXOGLUTARATE ALDOLASE 3-RELATED"/>
    <property type="match status" value="1"/>
</dbReference>
<protein>
    <recommendedName>
        <fullName evidence="2">Putative 4-hydroxy-4-methyl-2-oxoglutarate aldolase</fullName>
    </recommendedName>
    <alternativeName>
        <fullName evidence="3">Regulator of ribonuclease activity homolog</fullName>
    </alternativeName>
    <alternativeName>
        <fullName evidence="4">RraA-like protein</fullName>
    </alternativeName>
</protein>
<reference evidence="6 7" key="1">
    <citation type="submission" date="2015-11" db="EMBL/GenBank/DDBJ databases">
        <title>Genomic analysis of 38 Legionella species identifies large and diverse effector repertoires.</title>
        <authorList>
            <person name="Burstein D."/>
            <person name="Amaro F."/>
            <person name="Zusman T."/>
            <person name="Lifshitz Z."/>
            <person name="Cohen O."/>
            <person name="Gilbert J.A."/>
            <person name="Pupko T."/>
            <person name="Shuman H.A."/>
            <person name="Segal G."/>
        </authorList>
    </citation>
    <scope>NUCLEOTIDE SEQUENCE [LARGE SCALE GENOMIC DNA]</scope>
    <source>
        <strain evidence="6 7">SC-63-C7</strain>
    </source>
</reference>
<dbReference type="Gene3D" id="3.50.30.40">
    <property type="entry name" value="Ribonuclease E inhibitor RraA/RraA-like"/>
    <property type="match status" value="1"/>
</dbReference>
<feature type="binding site" evidence="5">
    <location>
        <position position="124"/>
    </location>
    <ligand>
        <name>Mg(2+)</name>
        <dbReference type="ChEBI" id="CHEBI:18420"/>
    </ligand>
</feature>
<gene>
    <name evidence="6" type="primary">dlpA</name>
    <name evidence="6" type="ORF">Lsan_2911</name>
</gene>
<dbReference type="SUPFAM" id="SSF89562">
    <property type="entry name" value="RraA-like"/>
    <property type="match status" value="1"/>
</dbReference>
<organism evidence="6 7">
    <name type="scientific">Legionella santicrucis</name>
    <dbReference type="NCBI Taxonomy" id="45074"/>
    <lineage>
        <taxon>Bacteria</taxon>
        <taxon>Pseudomonadati</taxon>
        <taxon>Pseudomonadota</taxon>
        <taxon>Gammaproteobacteria</taxon>
        <taxon>Legionellales</taxon>
        <taxon>Legionellaceae</taxon>
        <taxon>Legionella</taxon>
    </lineage>
</organism>
<evidence type="ECO:0000256" key="1">
    <source>
        <dbReference type="ARBA" id="ARBA00001968"/>
    </source>
</evidence>
<dbReference type="AlphaFoldDB" id="A0A0W0YJB6"/>
<comment type="cofactor">
    <cofactor evidence="5">
        <name>Mg(2+)</name>
        <dbReference type="ChEBI" id="CHEBI:18420"/>
    </cofactor>
</comment>